<dbReference type="Gene3D" id="3.40.50.2300">
    <property type="match status" value="2"/>
</dbReference>
<keyword evidence="1" id="KW-0678">Repressor</keyword>
<dbReference type="Gene3D" id="1.10.10.10">
    <property type="entry name" value="Winged helix-like DNA-binding domain superfamily/Winged helix DNA-binding domain"/>
    <property type="match status" value="1"/>
</dbReference>
<keyword evidence="3" id="KW-0238">DNA-binding</keyword>
<evidence type="ECO:0000256" key="2">
    <source>
        <dbReference type="ARBA" id="ARBA00023015"/>
    </source>
</evidence>
<dbReference type="SMART" id="SM00345">
    <property type="entry name" value="HTH_GNTR"/>
    <property type="match status" value="1"/>
</dbReference>
<sequence length="364" mass="41393">MRNQNETKYAMVTTYLRNYIKEHHLTAGDKLPTEMQLVEKLGTSRITIQRAIRELQQQGIVRRVQGGGTYIAGETQEAEEEKEIQFIPFVLANENDYTGALDYIQGADAYLSNHSYYLTVHSSHKNAQEECEVIKRLVEDGSKCIMIQPCSSSENFSLYFQMMQKGVEFVFVDRIPQHLVANLVVCDNVNGGYMATRHLIKCNARRIGFVSMEPVSIAYSLVQRKAGYEIALQEAGIPYDERYVQFGELGDESMRIVDRLLKLPEPPDALFCANDVTAVEVLNYLQSIHMEVPDDMILIGFDNLSIAQSAAIPISTIEQPFFKIGYEAARIARKLLSGERDYIYQEILPVELLKRASTRKIQRV</sequence>
<dbReference type="InterPro" id="IPR036388">
    <property type="entry name" value="WH-like_DNA-bd_sf"/>
</dbReference>
<evidence type="ECO:0000256" key="3">
    <source>
        <dbReference type="ARBA" id="ARBA00023125"/>
    </source>
</evidence>
<dbReference type="Pfam" id="PF13377">
    <property type="entry name" value="Peripla_BP_3"/>
    <property type="match status" value="1"/>
</dbReference>
<dbReference type="SUPFAM" id="SSF46785">
    <property type="entry name" value="Winged helix' DNA-binding domain"/>
    <property type="match status" value="1"/>
</dbReference>
<dbReference type="PANTHER" id="PTHR30146:SF148">
    <property type="entry name" value="HTH-TYPE TRANSCRIPTIONAL REPRESSOR PURR-RELATED"/>
    <property type="match status" value="1"/>
</dbReference>
<protein>
    <submittedName>
        <fullName evidence="6">GntR family transcriptional regulator</fullName>
    </submittedName>
</protein>
<evidence type="ECO:0000256" key="1">
    <source>
        <dbReference type="ARBA" id="ARBA00022491"/>
    </source>
</evidence>
<dbReference type="CDD" id="cd07377">
    <property type="entry name" value="WHTH_GntR"/>
    <property type="match status" value="1"/>
</dbReference>
<dbReference type="Pfam" id="PF00392">
    <property type="entry name" value="GntR"/>
    <property type="match status" value="1"/>
</dbReference>
<evidence type="ECO:0000259" key="5">
    <source>
        <dbReference type="PROSITE" id="PS50949"/>
    </source>
</evidence>
<dbReference type="SUPFAM" id="SSF53822">
    <property type="entry name" value="Periplasmic binding protein-like I"/>
    <property type="match status" value="1"/>
</dbReference>
<dbReference type="CDD" id="cd06267">
    <property type="entry name" value="PBP1_LacI_sugar_binding-like"/>
    <property type="match status" value="1"/>
</dbReference>
<feature type="domain" description="HTH gntR-type" evidence="5">
    <location>
        <begin position="6"/>
        <end position="74"/>
    </location>
</feature>
<dbReference type="InterPro" id="IPR036390">
    <property type="entry name" value="WH_DNA-bd_sf"/>
</dbReference>
<evidence type="ECO:0000256" key="4">
    <source>
        <dbReference type="ARBA" id="ARBA00023163"/>
    </source>
</evidence>
<name>A0A949K3U2_9FIRM</name>
<dbReference type="EMBL" id="JAHQCW010000073">
    <property type="protein sequence ID" value="MBU9739661.1"/>
    <property type="molecule type" value="Genomic_DNA"/>
</dbReference>
<organism evidence="6 7">
    <name type="scientific">Diplocloster agilis</name>
    <dbReference type="NCBI Taxonomy" id="2850323"/>
    <lineage>
        <taxon>Bacteria</taxon>
        <taxon>Bacillati</taxon>
        <taxon>Bacillota</taxon>
        <taxon>Clostridia</taxon>
        <taxon>Lachnospirales</taxon>
        <taxon>Lachnospiraceae</taxon>
        <taxon>Diplocloster</taxon>
    </lineage>
</organism>
<comment type="caution">
    <text evidence="6">The sequence shown here is derived from an EMBL/GenBank/DDBJ whole genome shotgun (WGS) entry which is preliminary data.</text>
</comment>
<keyword evidence="4" id="KW-0804">Transcription</keyword>
<keyword evidence="2" id="KW-0805">Transcription regulation</keyword>
<dbReference type="RefSeq" id="WP_238723417.1">
    <property type="nucleotide sequence ID" value="NZ_JAHQCW010000073.1"/>
</dbReference>
<dbReference type="InterPro" id="IPR000524">
    <property type="entry name" value="Tscrpt_reg_HTH_GntR"/>
</dbReference>
<evidence type="ECO:0000313" key="6">
    <source>
        <dbReference type="EMBL" id="MBU9739661.1"/>
    </source>
</evidence>
<dbReference type="PROSITE" id="PS50949">
    <property type="entry name" value="HTH_GNTR"/>
    <property type="match status" value="1"/>
</dbReference>
<dbReference type="Proteomes" id="UP000712157">
    <property type="component" value="Unassembled WGS sequence"/>
</dbReference>
<dbReference type="InterPro" id="IPR046335">
    <property type="entry name" value="LacI/GalR-like_sensor"/>
</dbReference>
<dbReference type="PRINTS" id="PR00035">
    <property type="entry name" value="HTHGNTR"/>
</dbReference>
<gene>
    <name evidence="6" type="ORF">KTH89_24295</name>
</gene>
<dbReference type="GO" id="GO:0003700">
    <property type="term" value="F:DNA-binding transcription factor activity"/>
    <property type="evidence" value="ECO:0007669"/>
    <property type="project" value="InterPro"/>
</dbReference>
<evidence type="ECO:0000313" key="7">
    <source>
        <dbReference type="Proteomes" id="UP000712157"/>
    </source>
</evidence>
<dbReference type="InterPro" id="IPR028082">
    <property type="entry name" value="Peripla_BP_I"/>
</dbReference>
<accession>A0A949K3U2</accession>
<dbReference type="AlphaFoldDB" id="A0A949K3U2"/>
<reference evidence="6" key="1">
    <citation type="submission" date="2021-06" db="EMBL/GenBank/DDBJ databases">
        <title>Description of novel taxa of the family Lachnospiraceae.</title>
        <authorList>
            <person name="Chaplin A.V."/>
            <person name="Sokolova S.R."/>
            <person name="Pikina A.P."/>
            <person name="Korzhanova M."/>
            <person name="Belova V."/>
            <person name="Korostin D."/>
            <person name="Efimov B.A."/>
        </authorList>
    </citation>
    <scope>NUCLEOTIDE SEQUENCE</scope>
    <source>
        <strain evidence="6">ASD5720</strain>
    </source>
</reference>
<proteinExistence type="predicted"/>
<dbReference type="GO" id="GO:0000976">
    <property type="term" value="F:transcription cis-regulatory region binding"/>
    <property type="evidence" value="ECO:0007669"/>
    <property type="project" value="TreeGrafter"/>
</dbReference>
<keyword evidence="7" id="KW-1185">Reference proteome</keyword>
<dbReference type="PANTHER" id="PTHR30146">
    <property type="entry name" value="LACI-RELATED TRANSCRIPTIONAL REPRESSOR"/>
    <property type="match status" value="1"/>
</dbReference>